<dbReference type="Proteomes" id="UP000015103">
    <property type="component" value="Unassembled WGS sequence"/>
</dbReference>
<proteinExistence type="predicted"/>
<dbReference type="EMBL" id="ACPB03012600">
    <property type="status" value="NOT_ANNOTATED_CDS"/>
    <property type="molecule type" value="Genomic_DNA"/>
</dbReference>
<dbReference type="EnsemblMetazoa" id="RPRC009599-RA">
    <property type="protein sequence ID" value="RPRC009599-PA"/>
    <property type="gene ID" value="RPRC009599"/>
</dbReference>
<evidence type="ECO:0000313" key="1">
    <source>
        <dbReference type="EnsemblMetazoa" id="RPRC009599-PA"/>
    </source>
</evidence>
<reference evidence="1" key="1">
    <citation type="submission" date="2015-05" db="UniProtKB">
        <authorList>
            <consortium name="EnsemblMetazoa"/>
        </authorList>
    </citation>
    <scope>IDENTIFICATION</scope>
</reference>
<name>T1HZX9_RHOPR</name>
<sequence length="60" mass="7022">MPFLPQGATIIEEKSTFETEIIKGELHFKWLLQQICKIPLNQCLIFTSKRVSNNCRILCR</sequence>
<dbReference type="VEuPathDB" id="VectorBase:RPRC009599"/>
<keyword evidence="2" id="KW-1185">Reference proteome</keyword>
<organism evidence="1 2">
    <name type="scientific">Rhodnius prolixus</name>
    <name type="common">Triatomid bug</name>
    <dbReference type="NCBI Taxonomy" id="13249"/>
    <lineage>
        <taxon>Eukaryota</taxon>
        <taxon>Metazoa</taxon>
        <taxon>Ecdysozoa</taxon>
        <taxon>Arthropoda</taxon>
        <taxon>Hexapoda</taxon>
        <taxon>Insecta</taxon>
        <taxon>Pterygota</taxon>
        <taxon>Neoptera</taxon>
        <taxon>Paraneoptera</taxon>
        <taxon>Hemiptera</taxon>
        <taxon>Heteroptera</taxon>
        <taxon>Panheteroptera</taxon>
        <taxon>Cimicomorpha</taxon>
        <taxon>Reduviidae</taxon>
        <taxon>Triatominae</taxon>
        <taxon>Rhodnius</taxon>
    </lineage>
</organism>
<dbReference type="HOGENOM" id="CLU_2948638_0_0_1"/>
<evidence type="ECO:0000313" key="2">
    <source>
        <dbReference type="Proteomes" id="UP000015103"/>
    </source>
</evidence>
<accession>T1HZX9</accession>
<dbReference type="AlphaFoldDB" id="T1HZX9"/>
<protein>
    <submittedName>
        <fullName evidence="1">Uncharacterized protein</fullName>
    </submittedName>
</protein>
<dbReference type="InParanoid" id="T1HZX9"/>